<reference evidence="1" key="1">
    <citation type="submission" date="2021-12" db="EMBL/GenBank/DDBJ databases">
        <authorList>
            <person name="King R."/>
        </authorList>
    </citation>
    <scope>NUCLEOTIDE SEQUENCE</scope>
</reference>
<proteinExistence type="predicted"/>
<gene>
    <name evidence="1" type="ORF">MELIAE_LOCUS4070</name>
</gene>
<keyword evidence="2" id="KW-1185">Reference proteome</keyword>
<dbReference type="EMBL" id="OV121133">
    <property type="protein sequence ID" value="CAH0551465.1"/>
    <property type="molecule type" value="Genomic_DNA"/>
</dbReference>
<name>A0A9P0AYX4_BRAAE</name>
<dbReference type="Proteomes" id="UP001154078">
    <property type="component" value="Chromosome 2"/>
</dbReference>
<dbReference type="OrthoDB" id="6769507at2759"/>
<protein>
    <submittedName>
        <fullName evidence="1">Uncharacterized protein</fullName>
    </submittedName>
</protein>
<sequence length="167" mass="19587">MSVLDQKKKHRRVLRTLFTKNANELDSLLSVSEERDEKATRECKVSMELMQGKHDQLTVINSEILELMLESEASENDIGTECENSEEYKRKYLDLQCKYESVFKCVANEEISLAKVDIKSCASVGQRRFKLPTIIFKTFDGNVKNWMPFWAQFQKVHNDESIDPWWK</sequence>
<organism evidence="1 2">
    <name type="scientific">Brassicogethes aeneus</name>
    <name type="common">Rape pollen beetle</name>
    <name type="synonym">Meligethes aeneus</name>
    <dbReference type="NCBI Taxonomy" id="1431903"/>
    <lineage>
        <taxon>Eukaryota</taxon>
        <taxon>Metazoa</taxon>
        <taxon>Ecdysozoa</taxon>
        <taxon>Arthropoda</taxon>
        <taxon>Hexapoda</taxon>
        <taxon>Insecta</taxon>
        <taxon>Pterygota</taxon>
        <taxon>Neoptera</taxon>
        <taxon>Endopterygota</taxon>
        <taxon>Coleoptera</taxon>
        <taxon>Polyphaga</taxon>
        <taxon>Cucujiformia</taxon>
        <taxon>Nitidulidae</taxon>
        <taxon>Meligethinae</taxon>
        <taxon>Brassicogethes</taxon>
    </lineage>
</organism>
<dbReference type="AlphaFoldDB" id="A0A9P0AYX4"/>
<evidence type="ECO:0000313" key="2">
    <source>
        <dbReference type="Proteomes" id="UP001154078"/>
    </source>
</evidence>
<accession>A0A9P0AYX4</accession>
<evidence type="ECO:0000313" key="1">
    <source>
        <dbReference type="EMBL" id="CAH0551465.1"/>
    </source>
</evidence>